<evidence type="ECO:0000313" key="8">
    <source>
        <dbReference type="Proteomes" id="UP000307380"/>
    </source>
</evidence>
<evidence type="ECO:0000256" key="4">
    <source>
        <dbReference type="ARBA" id="ARBA00022989"/>
    </source>
</evidence>
<evidence type="ECO:0000313" key="7">
    <source>
        <dbReference type="EMBL" id="THG32120.1"/>
    </source>
</evidence>
<name>A0A4S4FNL4_9MICO</name>
<evidence type="ECO:0000256" key="3">
    <source>
        <dbReference type="ARBA" id="ARBA00022692"/>
    </source>
</evidence>
<dbReference type="PANTHER" id="PTHR23513:SF6">
    <property type="entry name" value="MAJOR FACILITATOR SUPERFAMILY ASSOCIATED DOMAIN-CONTAINING PROTEIN"/>
    <property type="match status" value="1"/>
</dbReference>
<gene>
    <name evidence="7" type="ORF">E6C70_13320</name>
</gene>
<proteinExistence type="predicted"/>
<sequence>MDEAKHIRPGWKRDFGWLWGSQTASVVGEQVSEIAVPLLAVLVLHASAGELGLLGVARWVPFLLLALPLGVLVDRRRRRPLIMTADWSRAALTLAIVAAAAVGVLSLPLLAALVLLIGCFTVLFEVSYQSAVPSIVPVSGLARANARLQASSAAAQIGGPGLGGLLVQVLTAPFAMLAHGALYIVSALAIGRIRSPEVITPREGTSFVAELRAGLRFVFRDRYLVANLGFSALYNPAEQWVIVLFTLHAVRVLGLSPAEIGLVFSLGAVGALVGAVLAGVTVRRFGAGGPVMWCAAIECAALFGIPLVDLSWGRVAVIVSLGSIIAVNGACTALSSVILVTVRQLRTPDRMLGRVNASMRWLTYGTVALGAAAGGIVGDLVGTRLGMLFGACFGLVTVVWVALSPLPHIGDPAELAIAERREEAIAP</sequence>
<dbReference type="Gene3D" id="1.20.1250.20">
    <property type="entry name" value="MFS general substrate transporter like domains"/>
    <property type="match status" value="1"/>
</dbReference>
<dbReference type="InterPro" id="IPR036259">
    <property type="entry name" value="MFS_trans_sf"/>
</dbReference>
<feature type="transmembrane region" description="Helical" evidence="6">
    <location>
        <begin position="287"/>
        <end position="308"/>
    </location>
</feature>
<reference evidence="7 8" key="1">
    <citation type="submission" date="2019-04" db="EMBL/GenBank/DDBJ databases">
        <authorList>
            <person name="Jiang L."/>
        </authorList>
    </citation>
    <scope>NUCLEOTIDE SEQUENCE [LARGE SCALE GENOMIC DNA]</scope>
    <source>
        <strain evidence="7 8">YIM 131861</strain>
    </source>
</reference>
<dbReference type="SUPFAM" id="SSF103473">
    <property type="entry name" value="MFS general substrate transporter"/>
    <property type="match status" value="1"/>
</dbReference>
<feature type="transmembrane region" description="Helical" evidence="6">
    <location>
        <begin position="94"/>
        <end position="124"/>
    </location>
</feature>
<feature type="transmembrane region" description="Helical" evidence="6">
    <location>
        <begin position="165"/>
        <end position="185"/>
    </location>
</feature>
<dbReference type="Proteomes" id="UP000307380">
    <property type="component" value="Unassembled WGS sequence"/>
</dbReference>
<dbReference type="InterPro" id="IPR011701">
    <property type="entry name" value="MFS"/>
</dbReference>
<dbReference type="CDD" id="cd06173">
    <property type="entry name" value="MFS_MefA_like"/>
    <property type="match status" value="1"/>
</dbReference>
<comment type="subcellular location">
    <subcellularLocation>
        <location evidence="1">Cell membrane</location>
        <topology evidence="1">Multi-pass membrane protein</topology>
    </subcellularLocation>
</comment>
<dbReference type="Pfam" id="PF07690">
    <property type="entry name" value="MFS_1"/>
    <property type="match status" value="1"/>
</dbReference>
<evidence type="ECO:0000256" key="2">
    <source>
        <dbReference type="ARBA" id="ARBA00022475"/>
    </source>
</evidence>
<organism evidence="7 8">
    <name type="scientific">Orlajensenia flava</name>
    <dbReference type="NCBI Taxonomy" id="2565934"/>
    <lineage>
        <taxon>Bacteria</taxon>
        <taxon>Bacillati</taxon>
        <taxon>Actinomycetota</taxon>
        <taxon>Actinomycetes</taxon>
        <taxon>Micrococcales</taxon>
        <taxon>Microbacteriaceae</taxon>
        <taxon>Orlajensenia</taxon>
    </lineage>
</organism>
<feature type="transmembrane region" description="Helical" evidence="6">
    <location>
        <begin position="361"/>
        <end position="378"/>
    </location>
</feature>
<feature type="transmembrane region" description="Helical" evidence="6">
    <location>
        <begin position="224"/>
        <end position="248"/>
    </location>
</feature>
<protein>
    <submittedName>
        <fullName evidence="7">MFS transporter</fullName>
    </submittedName>
</protein>
<keyword evidence="5 6" id="KW-0472">Membrane</keyword>
<dbReference type="AlphaFoldDB" id="A0A4S4FNL4"/>
<keyword evidence="8" id="KW-1185">Reference proteome</keyword>
<dbReference type="GO" id="GO:0005886">
    <property type="term" value="C:plasma membrane"/>
    <property type="evidence" value="ECO:0007669"/>
    <property type="project" value="UniProtKB-SubCell"/>
</dbReference>
<feature type="transmembrane region" description="Helical" evidence="6">
    <location>
        <begin position="260"/>
        <end position="280"/>
    </location>
</feature>
<feature type="transmembrane region" description="Helical" evidence="6">
    <location>
        <begin position="51"/>
        <end position="73"/>
    </location>
</feature>
<keyword evidence="2" id="KW-1003">Cell membrane</keyword>
<evidence type="ECO:0000256" key="1">
    <source>
        <dbReference type="ARBA" id="ARBA00004651"/>
    </source>
</evidence>
<dbReference type="GO" id="GO:0022857">
    <property type="term" value="F:transmembrane transporter activity"/>
    <property type="evidence" value="ECO:0007669"/>
    <property type="project" value="InterPro"/>
</dbReference>
<keyword evidence="4 6" id="KW-1133">Transmembrane helix</keyword>
<comment type="caution">
    <text evidence="7">The sequence shown here is derived from an EMBL/GenBank/DDBJ whole genome shotgun (WGS) entry which is preliminary data.</text>
</comment>
<evidence type="ECO:0000256" key="6">
    <source>
        <dbReference type="SAM" id="Phobius"/>
    </source>
</evidence>
<feature type="transmembrane region" description="Helical" evidence="6">
    <location>
        <begin position="314"/>
        <end position="340"/>
    </location>
</feature>
<feature type="transmembrane region" description="Helical" evidence="6">
    <location>
        <begin position="384"/>
        <end position="403"/>
    </location>
</feature>
<dbReference type="RefSeq" id="WP_136425041.1">
    <property type="nucleotide sequence ID" value="NZ_SSSN01000010.1"/>
</dbReference>
<accession>A0A4S4FNL4</accession>
<evidence type="ECO:0000256" key="5">
    <source>
        <dbReference type="ARBA" id="ARBA00023136"/>
    </source>
</evidence>
<keyword evidence="3 6" id="KW-0812">Transmembrane</keyword>
<dbReference type="EMBL" id="SSSN01000010">
    <property type="protein sequence ID" value="THG32120.1"/>
    <property type="molecule type" value="Genomic_DNA"/>
</dbReference>
<dbReference type="OrthoDB" id="9815525at2"/>
<dbReference type="PANTHER" id="PTHR23513">
    <property type="entry name" value="INTEGRAL MEMBRANE EFFLUX PROTEIN-RELATED"/>
    <property type="match status" value="1"/>
</dbReference>